<dbReference type="EMBL" id="MU277192">
    <property type="protein sequence ID" value="KAI0066455.1"/>
    <property type="molecule type" value="Genomic_DNA"/>
</dbReference>
<evidence type="ECO:0000313" key="2">
    <source>
        <dbReference type="Proteomes" id="UP000814140"/>
    </source>
</evidence>
<protein>
    <submittedName>
        <fullName evidence="1">Uncharacterized protein</fullName>
    </submittedName>
</protein>
<proteinExistence type="predicted"/>
<keyword evidence="2" id="KW-1185">Reference proteome</keyword>
<reference evidence="1" key="2">
    <citation type="journal article" date="2022" name="New Phytol.">
        <title>Evolutionary transition to the ectomycorrhizal habit in the genomes of a hyperdiverse lineage of mushroom-forming fungi.</title>
        <authorList>
            <person name="Looney B."/>
            <person name="Miyauchi S."/>
            <person name="Morin E."/>
            <person name="Drula E."/>
            <person name="Courty P.E."/>
            <person name="Kohler A."/>
            <person name="Kuo A."/>
            <person name="LaButti K."/>
            <person name="Pangilinan J."/>
            <person name="Lipzen A."/>
            <person name="Riley R."/>
            <person name="Andreopoulos W."/>
            <person name="He G."/>
            <person name="Johnson J."/>
            <person name="Nolan M."/>
            <person name="Tritt A."/>
            <person name="Barry K.W."/>
            <person name="Grigoriev I.V."/>
            <person name="Nagy L.G."/>
            <person name="Hibbett D."/>
            <person name="Henrissat B."/>
            <person name="Matheny P.B."/>
            <person name="Labbe J."/>
            <person name="Martin F.M."/>
        </authorList>
    </citation>
    <scope>NUCLEOTIDE SEQUENCE</scope>
    <source>
        <strain evidence="1">HHB10654</strain>
    </source>
</reference>
<comment type="caution">
    <text evidence="1">The sequence shown here is derived from an EMBL/GenBank/DDBJ whole genome shotgun (WGS) entry which is preliminary data.</text>
</comment>
<accession>A0ACB8TCR4</accession>
<sequence length="117" mass="13815">MVCTRIFFRFQSCPDASQDKSLFYLTEGYTADERAFHSDDLRFADMTTRMSTFLSYLNREFVDTTWNGNYFIVTYEIHQSGAPDLNQSFDLITSAFLRMYEENGWRRLRSVVAITVR</sequence>
<gene>
    <name evidence="1" type="ORF">BV25DRAFT_1389656</name>
</gene>
<dbReference type="Proteomes" id="UP000814140">
    <property type="component" value="Unassembled WGS sequence"/>
</dbReference>
<reference evidence="1" key="1">
    <citation type="submission" date="2021-03" db="EMBL/GenBank/DDBJ databases">
        <authorList>
            <consortium name="DOE Joint Genome Institute"/>
            <person name="Ahrendt S."/>
            <person name="Looney B.P."/>
            <person name="Miyauchi S."/>
            <person name="Morin E."/>
            <person name="Drula E."/>
            <person name="Courty P.E."/>
            <person name="Chicoki N."/>
            <person name="Fauchery L."/>
            <person name="Kohler A."/>
            <person name="Kuo A."/>
            <person name="Labutti K."/>
            <person name="Pangilinan J."/>
            <person name="Lipzen A."/>
            <person name="Riley R."/>
            <person name="Andreopoulos W."/>
            <person name="He G."/>
            <person name="Johnson J."/>
            <person name="Barry K.W."/>
            <person name="Grigoriev I.V."/>
            <person name="Nagy L."/>
            <person name="Hibbett D."/>
            <person name="Henrissat B."/>
            <person name="Matheny P.B."/>
            <person name="Labbe J."/>
            <person name="Martin F."/>
        </authorList>
    </citation>
    <scope>NUCLEOTIDE SEQUENCE</scope>
    <source>
        <strain evidence="1">HHB10654</strain>
    </source>
</reference>
<organism evidence="1 2">
    <name type="scientific">Artomyces pyxidatus</name>
    <dbReference type="NCBI Taxonomy" id="48021"/>
    <lineage>
        <taxon>Eukaryota</taxon>
        <taxon>Fungi</taxon>
        <taxon>Dikarya</taxon>
        <taxon>Basidiomycota</taxon>
        <taxon>Agaricomycotina</taxon>
        <taxon>Agaricomycetes</taxon>
        <taxon>Russulales</taxon>
        <taxon>Auriscalpiaceae</taxon>
        <taxon>Artomyces</taxon>
    </lineage>
</organism>
<name>A0ACB8TCR4_9AGAM</name>
<evidence type="ECO:0000313" key="1">
    <source>
        <dbReference type="EMBL" id="KAI0066455.1"/>
    </source>
</evidence>